<reference evidence="11" key="3">
    <citation type="submission" date="2025-09" db="UniProtKB">
        <authorList>
            <consortium name="Ensembl"/>
        </authorList>
    </citation>
    <scope>IDENTIFICATION</scope>
</reference>
<comment type="subcellular location">
    <subcellularLocation>
        <location evidence="1">Membrane</location>
        <topology evidence="1">Multi-pass membrane protein</topology>
    </subcellularLocation>
</comment>
<evidence type="ECO:0000313" key="12">
    <source>
        <dbReference type="Proteomes" id="UP000694387"/>
    </source>
</evidence>
<keyword evidence="4 10" id="KW-0812">Transmembrane</keyword>
<dbReference type="Pfam" id="PF05493">
    <property type="entry name" value="ATP_synt_H"/>
    <property type="match status" value="1"/>
</dbReference>
<organism evidence="11 12">
    <name type="scientific">Equus asinus</name>
    <name type="common">Donkey</name>
    <name type="synonym">Equus africanus asinus</name>
    <dbReference type="NCBI Taxonomy" id="9793"/>
    <lineage>
        <taxon>Eukaryota</taxon>
        <taxon>Metazoa</taxon>
        <taxon>Chordata</taxon>
        <taxon>Craniata</taxon>
        <taxon>Vertebrata</taxon>
        <taxon>Euteleostomi</taxon>
        <taxon>Mammalia</taxon>
        <taxon>Eutheria</taxon>
        <taxon>Laurasiatheria</taxon>
        <taxon>Perissodactyla</taxon>
        <taxon>Equidae</taxon>
        <taxon>Equus</taxon>
    </lineage>
</organism>
<keyword evidence="6 10" id="KW-1133">Transmembrane helix</keyword>
<proteinExistence type="inferred from homology"/>
<dbReference type="GeneTree" id="ENSGT00940000162476"/>
<keyword evidence="8 10" id="KW-0472">Membrane</keyword>
<reference evidence="11 12" key="1">
    <citation type="journal article" date="2020" name="Nat. Commun.">
        <title>Donkey genomes provide new insights into domestication and selection for coat color.</title>
        <authorList>
            <person name="Wang"/>
            <person name="C."/>
            <person name="Li"/>
            <person name="H."/>
            <person name="Guo"/>
            <person name="Y."/>
            <person name="Huang"/>
            <person name="J."/>
            <person name="Sun"/>
            <person name="Y."/>
            <person name="Min"/>
            <person name="J."/>
            <person name="Wang"/>
            <person name="J."/>
            <person name="Fang"/>
            <person name="X."/>
            <person name="Zhao"/>
            <person name="Z."/>
            <person name="Wang"/>
            <person name="S."/>
            <person name="Zhang"/>
            <person name="Y."/>
            <person name="Liu"/>
            <person name="Q."/>
            <person name="Jiang"/>
            <person name="Q."/>
            <person name="Wang"/>
            <person name="X."/>
            <person name="Guo"/>
            <person name="Y."/>
            <person name="Yang"/>
            <person name="C."/>
            <person name="Wang"/>
            <person name="Y."/>
            <person name="Tian"/>
            <person name="F."/>
            <person name="Zhuang"/>
            <person name="G."/>
            <person name="Fan"/>
            <person name="Y."/>
            <person name="Gao"/>
            <person name="Q."/>
            <person name="Li"/>
            <person name="Y."/>
            <person name="Ju"/>
            <person name="Z."/>
            <person name="Li"/>
            <person name="J."/>
            <person name="Li"/>
            <person name="R."/>
            <person name="Hou"/>
            <person name="M."/>
            <person name="Yang"/>
            <person name="G."/>
            <person name="Liu"/>
            <person name="G."/>
            <person name="Liu"/>
            <person name="W."/>
            <person name="Guo"/>
            <person name="J."/>
            <person name="Pan"/>
            <person name="S."/>
            <person name="Fan"/>
            <person name="G."/>
            <person name="Zhang"/>
            <person name="W."/>
            <person name="Zhang"/>
            <person name="R."/>
            <person name="Yu"/>
            <person name="J."/>
            <person name="Zhang"/>
            <person name="X."/>
            <person name="Yin"/>
            <person name="Q."/>
            <person name="Ji"/>
            <person name="C."/>
            <person name="Jin"/>
            <person name="Y."/>
            <person name="Yue"/>
            <person name="G."/>
            <person name="Liu"/>
            <person name="M."/>
            <person name="Xu"/>
            <person name="J."/>
            <person name="Liu"/>
            <person name="S."/>
            <person name="Jordana"/>
            <person name="J."/>
            <person name="Noce"/>
            <person name="A."/>
            <person name="Amills"/>
            <person name="M."/>
            <person name="Wu"/>
            <person name="D.D."/>
            <person name="Li"/>
            <person name="S."/>
            <person name="Zhou"/>
            <person name="X. and Zhong"/>
            <person name="J."/>
        </authorList>
    </citation>
    <scope>NUCLEOTIDE SEQUENCE [LARGE SCALE GENOMIC DNA]</scope>
</reference>
<evidence type="ECO:0000256" key="3">
    <source>
        <dbReference type="ARBA" id="ARBA00022448"/>
    </source>
</evidence>
<evidence type="ECO:0000256" key="8">
    <source>
        <dbReference type="ARBA" id="ARBA00023136"/>
    </source>
</evidence>
<comment type="similarity">
    <text evidence="2">Belongs to the V-ATPase e1/e2 subunit family.</text>
</comment>
<evidence type="ECO:0000256" key="10">
    <source>
        <dbReference type="SAM" id="Phobius"/>
    </source>
</evidence>
<dbReference type="Ensembl" id="ENSEAST00005075642.1">
    <property type="protein sequence ID" value="ENSEASP00005050759.1"/>
    <property type="gene ID" value="ENSEASG00005027394.1"/>
</dbReference>
<dbReference type="PANTHER" id="PTHR12263">
    <property type="entry name" value="VACUOLAR ATP SYNTHASE SUBUNIT H"/>
    <property type="match status" value="1"/>
</dbReference>
<dbReference type="InterPro" id="IPR008389">
    <property type="entry name" value="ATPase_V0-cplx_e1/e2_su"/>
</dbReference>
<keyword evidence="7" id="KW-0406">Ion transport</keyword>
<evidence type="ECO:0000256" key="9">
    <source>
        <dbReference type="SAM" id="MobiDB-lite"/>
    </source>
</evidence>
<evidence type="ECO:0000256" key="4">
    <source>
        <dbReference type="ARBA" id="ARBA00022692"/>
    </source>
</evidence>
<accession>A0A9L0JC47</accession>
<feature type="compositionally biased region" description="Basic and acidic residues" evidence="9">
    <location>
        <begin position="106"/>
        <end position="116"/>
    </location>
</feature>
<evidence type="ECO:0000256" key="5">
    <source>
        <dbReference type="ARBA" id="ARBA00022781"/>
    </source>
</evidence>
<sequence length="189" mass="20974">RQKLTKLTRFGSSQSSPHNPKGRAGAPARVGPGRARSWAARSRCACSVPTARPAPRAAEHLRLGPAARPGHRAPGHDGALLRPPGHHLHHVLGPHRHRRALVRAERTQPRVRDARGPGHPAAPPLRCRERWPEARPAPPPPPRVIITMLVATAVCCYLFWLIAILAQLNPLFGPQLKNETIWYVRFLWE</sequence>
<evidence type="ECO:0000256" key="7">
    <source>
        <dbReference type="ARBA" id="ARBA00023065"/>
    </source>
</evidence>
<feature type="region of interest" description="Disordered" evidence="9">
    <location>
        <begin position="106"/>
        <end position="136"/>
    </location>
</feature>
<dbReference type="Proteomes" id="UP000694387">
    <property type="component" value="Chromosome 1"/>
</dbReference>
<dbReference type="AlphaFoldDB" id="A0A9L0JC47"/>
<evidence type="ECO:0000313" key="11">
    <source>
        <dbReference type="Ensembl" id="ENSEASP00005050759.1"/>
    </source>
</evidence>
<keyword evidence="5" id="KW-0375">Hydrogen ion transport</keyword>
<gene>
    <name evidence="11" type="primary">ATP6V0E2</name>
</gene>
<feature type="region of interest" description="Disordered" evidence="9">
    <location>
        <begin position="1"/>
        <end position="34"/>
    </location>
</feature>
<feature type="compositionally biased region" description="Low complexity" evidence="9">
    <location>
        <begin position="22"/>
        <end position="34"/>
    </location>
</feature>
<evidence type="ECO:0000256" key="1">
    <source>
        <dbReference type="ARBA" id="ARBA00004141"/>
    </source>
</evidence>
<feature type="transmembrane region" description="Helical" evidence="10">
    <location>
        <begin position="144"/>
        <end position="166"/>
    </location>
</feature>
<dbReference type="GO" id="GO:0046961">
    <property type="term" value="F:proton-transporting ATPase activity, rotational mechanism"/>
    <property type="evidence" value="ECO:0007669"/>
    <property type="project" value="InterPro"/>
</dbReference>
<evidence type="ECO:0000256" key="2">
    <source>
        <dbReference type="ARBA" id="ARBA00008328"/>
    </source>
</evidence>
<name>A0A9L0JC47_EQUAS</name>
<protein>
    <recommendedName>
        <fullName evidence="13">V-type proton ATPase subunit e 2</fullName>
    </recommendedName>
</protein>
<dbReference type="GO" id="GO:0033179">
    <property type="term" value="C:proton-transporting V-type ATPase, V0 domain"/>
    <property type="evidence" value="ECO:0007669"/>
    <property type="project" value="InterPro"/>
</dbReference>
<evidence type="ECO:0000256" key="6">
    <source>
        <dbReference type="ARBA" id="ARBA00022989"/>
    </source>
</evidence>
<keyword evidence="3" id="KW-0813">Transport</keyword>
<reference evidence="11" key="2">
    <citation type="submission" date="2025-08" db="UniProtKB">
        <authorList>
            <consortium name="Ensembl"/>
        </authorList>
    </citation>
    <scope>IDENTIFICATION</scope>
</reference>
<keyword evidence="12" id="KW-1185">Reference proteome</keyword>
<dbReference type="PANTHER" id="PTHR12263:SF2">
    <property type="entry name" value="V-TYPE PROTON ATPASE SUBUNIT E 2"/>
    <property type="match status" value="1"/>
</dbReference>
<evidence type="ECO:0008006" key="13">
    <source>
        <dbReference type="Google" id="ProtNLM"/>
    </source>
</evidence>